<evidence type="ECO:0000256" key="2">
    <source>
        <dbReference type="ARBA" id="ARBA00022695"/>
    </source>
</evidence>
<evidence type="ECO:0000256" key="5">
    <source>
        <dbReference type="ARBA" id="ARBA00034531"/>
    </source>
</evidence>
<dbReference type="STRING" id="582667.SAMN05192568_101966"/>
<evidence type="ECO:0000256" key="7">
    <source>
        <dbReference type="ARBA" id="ARBA00048696"/>
    </source>
</evidence>
<evidence type="ECO:0000256" key="4">
    <source>
        <dbReference type="ARBA" id="ARBA00022840"/>
    </source>
</evidence>
<dbReference type="EMBL" id="FOTK01000019">
    <property type="protein sequence ID" value="SFM10210.1"/>
    <property type="molecule type" value="Genomic_DNA"/>
</dbReference>
<sequence length="216" mass="23496">MFDVFGDFAERGYLRNVAGLKDIARVKQLEHRAFLTKVGKAIVELSDRVPLTYADILRTHETLFSPVYPWAGCDRLETAPGAHISRGGYDRMFAFPRDIRGAAEHALEQGNDSAFMRAKPGAVLGSLAHAHPFLDGNGRTIMVVHTVLANRSGISIAWQEADKAAFLIALTKEIHLPGDGHLDAYLAPLLREAAAQEEQIESLKALKTLGAAPSLG</sequence>
<proteinExistence type="predicted"/>
<dbReference type="PANTHER" id="PTHR39560:SF1">
    <property type="entry name" value="PROTEIN ADENYLYLTRANSFERASE FIC-RELATED"/>
    <property type="match status" value="1"/>
</dbReference>
<keyword evidence="10" id="KW-1185">Reference proteome</keyword>
<dbReference type="RefSeq" id="WP_092042859.1">
    <property type="nucleotide sequence ID" value="NZ_FOTK01000019.1"/>
</dbReference>
<dbReference type="GO" id="GO:0051302">
    <property type="term" value="P:regulation of cell division"/>
    <property type="evidence" value="ECO:0007669"/>
    <property type="project" value="TreeGrafter"/>
</dbReference>
<dbReference type="SUPFAM" id="SSF140931">
    <property type="entry name" value="Fic-like"/>
    <property type="match status" value="1"/>
</dbReference>
<gene>
    <name evidence="9" type="ORF">SAMN05192568_101966</name>
</gene>
<dbReference type="GO" id="GO:0070733">
    <property type="term" value="F:AMPylase activity"/>
    <property type="evidence" value="ECO:0007669"/>
    <property type="project" value="UniProtKB-EC"/>
</dbReference>
<evidence type="ECO:0000313" key="9">
    <source>
        <dbReference type="EMBL" id="SFM10210.1"/>
    </source>
</evidence>
<reference evidence="10" key="1">
    <citation type="submission" date="2016-10" db="EMBL/GenBank/DDBJ databases">
        <authorList>
            <person name="Varghese N."/>
            <person name="Submissions S."/>
        </authorList>
    </citation>
    <scope>NUCLEOTIDE SEQUENCE [LARGE SCALE GENOMIC DNA]</scope>
    <source>
        <strain evidence="10">BL36</strain>
    </source>
</reference>
<keyword evidence="1" id="KW-0808">Transferase</keyword>
<keyword evidence="4" id="KW-0067">ATP-binding</keyword>
<accession>A0A1I4N4P9</accession>
<dbReference type="OrthoDB" id="9813719at2"/>
<dbReference type="Gene3D" id="1.10.3290.10">
    <property type="entry name" value="Fido-like domain"/>
    <property type="match status" value="1"/>
</dbReference>
<dbReference type="PROSITE" id="PS51459">
    <property type="entry name" value="FIDO"/>
    <property type="match status" value="1"/>
</dbReference>
<keyword evidence="2" id="KW-0548">Nucleotidyltransferase</keyword>
<dbReference type="EC" id="2.7.7.108" evidence="5"/>
<dbReference type="Proteomes" id="UP000199048">
    <property type="component" value="Unassembled WGS sequence"/>
</dbReference>
<evidence type="ECO:0000256" key="3">
    <source>
        <dbReference type="ARBA" id="ARBA00022741"/>
    </source>
</evidence>
<dbReference type="InterPro" id="IPR036597">
    <property type="entry name" value="Fido-like_dom_sf"/>
</dbReference>
<feature type="domain" description="Fido" evidence="8">
    <location>
        <begin position="51"/>
        <end position="188"/>
    </location>
</feature>
<dbReference type="PANTHER" id="PTHR39560">
    <property type="entry name" value="PROTEIN ADENYLYLTRANSFERASE FIC-RELATED"/>
    <property type="match status" value="1"/>
</dbReference>
<dbReference type="AlphaFoldDB" id="A0A1I4N4P9"/>
<dbReference type="GO" id="GO:0005524">
    <property type="term" value="F:ATP binding"/>
    <property type="evidence" value="ECO:0007669"/>
    <property type="project" value="UniProtKB-KW"/>
</dbReference>
<dbReference type="Pfam" id="PF02661">
    <property type="entry name" value="Fic"/>
    <property type="match status" value="1"/>
</dbReference>
<evidence type="ECO:0000256" key="6">
    <source>
        <dbReference type="ARBA" id="ARBA00047939"/>
    </source>
</evidence>
<evidence type="ECO:0000259" key="8">
    <source>
        <dbReference type="PROSITE" id="PS51459"/>
    </source>
</evidence>
<comment type="catalytic activity">
    <reaction evidence="6">
        <text>L-threonyl-[protein] + ATP = 3-O-(5'-adenylyl)-L-threonyl-[protein] + diphosphate</text>
        <dbReference type="Rhea" id="RHEA:54292"/>
        <dbReference type="Rhea" id="RHEA-COMP:11060"/>
        <dbReference type="Rhea" id="RHEA-COMP:13847"/>
        <dbReference type="ChEBI" id="CHEBI:30013"/>
        <dbReference type="ChEBI" id="CHEBI:30616"/>
        <dbReference type="ChEBI" id="CHEBI:33019"/>
        <dbReference type="ChEBI" id="CHEBI:138113"/>
        <dbReference type="EC" id="2.7.7.108"/>
    </reaction>
</comment>
<dbReference type="InterPro" id="IPR003812">
    <property type="entry name" value="Fido"/>
</dbReference>
<keyword evidence="3" id="KW-0547">Nucleotide-binding</keyword>
<comment type="catalytic activity">
    <reaction evidence="7">
        <text>L-tyrosyl-[protein] + ATP = O-(5'-adenylyl)-L-tyrosyl-[protein] + diphosphate</text>
        <dbReference type="Rhea" id="RHEA:54288"/>
        <dbReference type="Rhea" id="RHEA-COMP:10136"/>
        <dbReference type="Rhea" id="RHEA-COMP:13846"/>
        <dbReference type="ChEBI" id="CHEBI:30616"/>
        <dbReference type="ChEBI" id="CHEBI:33019"/>
        <dbReference type="ChEBI" id="CHEBI:46858"/>
        <dbReference type="ChEBI" id="CHEBI:83624"/>
        <dbReference type="EC" id="2.7.7.108"/>
    </reaction>
</comment>
<name>A0A1I4N4P9_9HYPH</name>
<evidence type="ECO:0000256" key="1">
    <source>
        <dbReference type="ARBA" id="ARBA00022679"/>
    </source>
</evidence>
<protein>
    <recommendedName>
        <fullName evidence="5">protein adenylyltransferase</fullName>
        <ecNumber evidence="5">2.7.7.108</ecNumber>
    </recommendedName>
</protein>
<evidence type="ECO:0000313" key="10">
    <source>
        <dbReference type="Proteomes" id="UP000199048"/>
    </source>
</evidence>
<organism evidence="9 10">
    <name type="scientific">Methylobacterium pseudosasicola</name>
    <dbReference type="NCBI Taxonomy" id="582667"/>
    <lineage>
        <taxon>Bacteria</taxon>
        <taxon>Pseudomonadati</taxon>
        <taxon>Pseudomonadota</taxon>
        <taxon>Alphaproteobacteria</taxon>
        <taxon>Hyphomicrobiales</taxon>
        <taxon>Methylobacteriaceae</taxon>
        <taxon>Methylobacterium</taxon>
    </lineage>
</organism>